<gene>
    <name evidence="2" type="ORF">CWS01_00365</name>
</gene>
<feature type="transmembrane region" description="Helical" evidence="1">
    <location>
        <begin position="37"/>
        <end position="57"/>
    </location>
</feature>
<dbReference type="OrthoDB" id="2381462at2"/>
<dbReference type="EMBL" id="PISE01000001">
    <property type="protein sequence ID" value="PKG25718.1"/>
    <property type="molecule type" value="Genomic_DNA"/>
</dbReference>
<feature type="transmembrane region" description="Helical" evidence="1">
    <location>
        <begin position="77"/>
        <end position="96"/>
    </location>
</feature>
<keyword evidence="1" id="KW-0472">Membrane</keyword>
<name>A0A2N0Z888_9BACI</name>
<reference evidence="2 3" key="1">
    <citation type="journal article" date="2003" name="Int. J. Syst. Evol. Microbiol.">
        <title>Bacillus nealsonii sp. nov., isolated from a spacecraft-assembly facility, whose spores are gamma-radiation resistant.</title>
        <authorList>
            <person name="Venkateswaran K."/>
            <person name="Kempf M."/>
            <person name="Chen F."/>
            <person name="Satomi M."/>
            <person name="Nicholson W."/>
            <person name="Kern R."/>
        </authorList>
    </citation>
    <scope>NUCLEOTIDE SEQUENCE [LARGE SCALE GENOMIC DNA]</scope>
    <source>
        <strain evidence="2 3">FO-92</strain>
    </source>
</reference>
<evidence type="ECO:0000313" key="3">
    <source>
        <dbReference type="Proteomes" id="UP000233375"/>
    </source>
</evidence>
<organism evidence="2 3">
    <name type="scientific">Niallia nealsonii</name>
    <dbReference type="NCBI Taxonomy" id="115979"/>
    <lineage>
        <taxon>Bacteria</taxon>
        <taxon>Bacillati</taxon>
        <taxon>Bacillota</taxon>
        <taxon>Bacilli</taxon>
        <taxon>Bacillales</taxon>
        <taxon>Bacillaceae</taxon>
        <taxon>Niallia</taxon>
    </lineage>
</organism>
<evidence type="ECO:0000256" key="1">
    <source>
        <dbReference type="SAM" id="Phobius"/>
    </source>
</evidence>
<feature type="transmembrane region" description="Helical" evidence="1">
    <location>
        <begin position="136"/>
        <end position="159"/>
    </location>
</feature>
<sequence length="174" mass="20882">MFLYLPEKFDENEWFIIISFLIACIIIWRLPKRFPTIITVLLFLFISAVSKLVDHILSGSFKFDLYDFNDSNKYELFDSILQWLLYPAIGYILVYWYDYWNAKGGNRFFLIVVIIVLSTLYEALSVKCHVFYFKGWLSYFSAGFYSFAFPLTIIYHHLLNKWYQNRSSRIKTCI</sequence>
<comment type="caution">
    <text evidence="2">The sequence shown here is derived from an EMBL/GenBank/DDBJ whole genome shotgun (WGS) entry which is preliminary data.</text>
</comment>
<feature type="transmembrane region" description="Helical" evidence="1">
    <location>
        <begin position="108"/>
        <end position="124"/>
    </location>
</feature>
<accession>A0A2N0Z888</accession>
<protein>
    <submittedName>
        <fullName evidence="2">Uncharacterized protein</fullName>
    </submittedName>
</protein>
<dbReference type="RefSeq" id="WP_101174997.1">
    <property type="nucleotide sequence ID" value="NZ_PISE01000001.1"/>
</dbReference>
<proteinExistence type="predicted"/>
<keyword evidence="1" id="KW-1133">Transmembrane helix</keyword>
<evidence type="ECO:0000313" key="2">
    <source>
        <dbReference type="EMBL" id="PKG25718.1"/>
    </source>
</evidence>
<feature type="transmembrane region" description="Helical" evidence="1">
    <location>
        <begin position="12"/>
        <end position="30"/>
    </location>
</feature>
<dbReference type="AlphaFoldDB" id="A0A2N0Z888"/>
<dbReference type="Proteomes" id="UP000233375">
    <property type="component" value="Unassembled WGS sequence"/>
</dbReference>
<keyword evidence="3" id="KW-1185">Reference proteome</keyword>
<keyword evidence="1" id="KW-0812">Transmembrane</keyword>